<gene>
    <name evidence="1" type="ORF">C7S20_08900</name>
</gene>
<protein>
    <submittedName>
        <fullName evidence="1">Uncharacterized protein</fullName>
    </submittedName>
</protein>
<accession>A0A2R3ZAS0</accession>
<dbReference type="AlphaFoldDB" id="A0A2R3ZAS0"/>
<name>A0A2R3ZAS0_9FLAO</name>
<dbReference type="Proteomes" id="UP000241507">
    <property type="component" value="Chromosome"/>
</dbReference>
<evidence type="ECO:0000313" key="1">
    <source>
        <dbReference type="EMBL" id="AVR47393.1"/>
    </source>
</evidence>
<reference evidence="2" key="1">
    <citation type="submission" date="2018-03" db="EMBL/GenBank/DDBJ databases">
        <title>Gramella fulva sp. nov., isolated from a dry surface of tidal flat.</title>
        <authorList>
            <person name="Hwang S.H."/>
            <person name="Hwang W.M."/>
            <person name="Kang K."/>
            <person name="Ahn T.-Y."/>
        </authorList>
    </citation>
    <scope>NUCLEOTIDE SEQUENCE [LARGE SCALE GENOMIC DNA]</scope>
    <source>
        <strain evidence="2">SH35</strain>
    </source>
</reference>
<keyword evidence="2" id="KW-1185">Reference proteome</keyword>
<organism evidence="1 2">
    <name type="scientific">Christiangramia fulva</name>
    <dbReference type="NCBI Taxonomy" id="2126553"/>
    <lineage>
        <taxon>Bacteria</taxon>
        <taxon>Pseudomonadati</taxon>
        <taxon>Bacteroidota</taxon>
        <taxon>Flavobacteriia</taxon>
        <taxon>Flavobacteriales</taxon>
        <taxon>Flavobacteriaceae</taxon>
        <taxon>Christiangramia</taxon>
    </lineage>
</organism>
<sequence length="249" mass="28427">MLLAPLLMLSQDNAEYMVFENALLTPNPTQIAQFEKGIAAHNKKYHSEGPYGVRMYWISNGPNTGSYVWTMGPFPWSSLDNRPAQAAGHDTDWNLNVAAYMTPESGKQSYWRFHNELSRFPKDFTIKNMLVDYYDIKRGKAKDAMKLIEKINKAYAEKSPNETYGIYTNEFGSSKEGRDLAVISFFDKSAWLGEDNSISKKYDDMYGAGSWDQFLKDWYDLTDGGESEVWIFHPELSGISGNVKVAERQ</sequence>
<dbReference type="KEGG" id="grs:C7S20_08900"/>
<dbReference type="EMBL" id="CP028136">
    <property type="protein sequence ID" value="AVR47393.1"/>
    <property type="molecule type" value="Genomic_DNA"/>
</dbReference>
<dbReference type="OrthoDB" id="659133at2"/>
<proteinExistence type="predicted"/>
<evidence type="ECO:0000313" key="2">
    <source>
        <dbReference type="Proteomes" id="UP000241507"/>
    </source>
</evidence>